<sequence length="194" mass="21930">MTMKINFTCWSILLVFGVCTLISGCFNELPQKEESISVKHYPVVQNNDVGNASLFLKVQFSHQKGTNEWDEIPIDAIEGFNYQMGYNYVINIHKEQMQNETTDNFNTSYTYISEESKELVSPNATFELPLKSPSYQPSTLAFGNVEVGYKMLGEIPIECSTLCEDLNTSLETDGTVTGVFRHNGNNMIKLLQLK</sequence>
<keyword evidence="3" id="KW-1185">Reference proteome</keyword>
<protein>
    <submittedName>
        <fullName evidence="2">DUF4377 domain-containing protein</fullName>
    </submittedName>
</protein>
<dbReference type="InterPro" id="IPR025485">
    <property type="entry name" value="DUF4377"/>
</dbReference>
<name>A0A514CJL8_9BACT</name>
<dbReference type="OrthoDB" id="880459at2"/>
<gene>
    <name evidence="2" type="ORF">FKX85_13595</name>
</gene>
<evidence type="ECO:0000313" key="2">
    <source>
        <dbReference type="EMBL" id="QDH80009.1"/>
    </source>
</evidence>
<accession>A0A514CJL8</accession>
<evidence type="ECO:0000313" key="3">
    <source>
        <dbReference type="Proteomes" id="UP000316614"/>
    </source>
</evidence>
<dbReference type="AlphaFoldDB" id="A0A514CJL8"/>
<proteinExistence type="predicted"/>
<dbReference type="EMBL" id="CP041253">
    <property type="protein sequence ID" value="QDH80009.1"/>
    <property type="molecule type" value="Genomic_DNA"/>
</dbReference>
<dbReference type="KEGG" id="echi:FKX85_13595"/>
<organism evidence="2 3">
    <name type="scientific">Echinicola soli</name>
    <dbReference type="NCBI Taxonomy" id="2591634"/>
    <lineage>
        <taxon>Bacteria</taxon>
        <taxon>Pseudomonadati</taxon>
        <taxon>Bacteroidota</taxon>
        <taxon>Cytophagia</taxon>
        <taxon>Cytophagales</taxon>
        <taxon>Cyclobacteriaceae</taxon>
        <taxon>Echinicola</taxon>
    </lineage>
</organism>
<evidence type="ECO:0000259" key="1">
    <source>
        <dbReference type="Pfam" id="PF14302"/>
    </source>
</evidence>
<dbReference type="PROSITE" id="PS51257">
    <property type="entry name" value="PROKAR_LIPOPROTEIN"/>
    <property type="match status" value="1"/>
</dbReference>
<dbReference type="Pfam" id="PF14302">
    <property type="entry name" value="DUF4377"/>
    <property type="match status" value="1"/>
</dbReference>
<dbReference type="Proteomes" id="UP000316614">
    <property type="component" value="Chromosome"/>
</dbReference>
<reference evidence="2 3" key="1">
    <citation type="submission" date="2019-06" db="EMBL/GenBank/DDBJ databases">
        <title>Echinicola alkalisoli sp. nov. isolated from saline soil.</title>
        <authorList>
            <person name="Sun J.-Q."/>
            <person name="Xu L."/>
        </authorList>
    </citation>
    <scope>NUCLEOTIDE SEQUENCE [LARGE SCALE GENOMIC DNA]</scope>
    <source>
        <strain evidence="2 3">LN3S3</strain>
    </source>
</reference>
<feature type="domain" description="DUF4377" evidence="1">
    <location>
        <begin position="48"/>
        <end position="117"/>
    </location>
</feature>